<dbReference type="OrthoDB" id="552574at2759"/>
<proteinExistence type="predicted"/>
<dbReference type="AlphaFoldDB" id="A0A1Y2CNH9"/>
<name>A0A1Y2CNH9_9FUNG</name>
<feature type="non-terminal residue" evidence="1">
    <location>
        <position position="115"/>
    </location>
</feature>
<reference evidence="1 2" key="1">
    <citation type="submission" date="2016-07" db="EMBL/GenBank/DDBJ databases">
        <title>Pervasive Adenine N6-methylation of Active Genes in Fungi.</title>
        <authorList>
            <consortium name="DOE Joint Genome Institute"/>
            <person name="Mondo S.J."/>
            <person name="Dannebaum R.O."/>
            <person name="Kuo R.C."/>
            <person name="Labutti K."/>
            <person name="Haridas S."/>
            <person name="Kuo A."/>
            <person name="Salamov A."/>
            <person name="Ahrendt S.R."/>
            <person name="Lipzen A."/>
            <person name="Sullivan W."/>
            <person name="Andreopoulos W.B."/>
            <person name="Clum A."/>
            <person name="Lindquist E."/>
            <person name="Daum C."/>
            <person name="Ramamoorthy G.K."/>
            <person name="Gryganskyi A."/>
            <person name="Culley D."/>
            <person name="Magnuson J.K."/>
            <person name="James T.Y."/>
            <person name="O'Malley M.A."/>
            <person name="Stajich J.E."/>
            <person name="Spatafora J.W."/>
            <person name="Visel A."/>
            <person name="Grigoriev I.V."/>
        </authorList>
    </citation>
    <scope>NUCLEOTIDE SEQUENCE [LARGE SCALE GENOMIC DNA]</scope>
    <source>
        <strain evidence="1 2">JEL800</strain>
    </source>
</reference>
<organism evidence="1 2">
    <name type="scientific">Rhizoclosmatium globosum</name>
    <dbReference type="NCBI Taxonomy" id="329046"/>
    <lineage>
        <taxon>Eukaryota</taxon>
        <taxon>Fungi</taxon>
        <taxon>Fungi incertae sedis</taxon>
        <taxon>Chytridiomycota</taxon>
        <taxon>Chytridiomycota incertae sedis</taxon>
        <taxon>Chytridiomycetes</taxon>
        <taxon>Chytridiales</taxon>
        <taxon>Chytriomycetaceae</taxon>
        <taxon>Rhizoclosmatium</taxon>
    </lineage>
</organism>
<dbReference type="EMBL" id="MCGO01000011">
    <property type="protein sequence ID" value="ORY48590.1"/>
    <property type="molecule type" value="Genomic_DNA"/>
</dbReference>
<evidence type="ECO:0000313" key="1">
    <source>
        <dbReference type="EMBL" id="ORY48590.1"/>
    </source>
</evidence>
<feature type="non-terminal residue" evidence="1">
    <location>
        <position position="1"/>
    </location>
</feature>
<sequence>DFEKKYLELQQAHMGQQNLLQRLQKDQDSLKDTKETLKKQERIITKLGSYLKDRLPSNLQESEDTPVPRGSVPQDQYYEALMRAETNETRIIALEQELTNNAREFARKLADMQKQ</sequence>
<protein>
    <submittedName>
        <fullName evidence="1">Uncharacterized protein</fullName>
    </submittedName>
</protein>
<dbReference type="Proteomes" id="UP000193642">
    <property type="component" value="Unassembled WGS sequence"/>
</dbReference>
<dbReference type="PANTHER" id="PTHR21623">
    <property type="entry name" value="SPERIOLIN-BINDING FACTOR"/>
    <property type="match status" value="1"/>
</dbReference>
<dbReference type="STRING" id="329046.A0A1Y2CNH9"/>
<dbReference type="GO" id="GO:0005777">
    <property type="term" value="C:peroxisome"/>
    <property type="evidence" value="ECO:0007669"/>
    <property type="project" value="TreeGrafter"/>
</dbReference>
<dbReference type="PANTHER" id="PTHR21623:SF2">
    <property type="entry name" value="COILED-COIL DOMAIN-CONTAINING PROTEIN 33"/>
    <property type="match status" value="1"/>
</dbReference>
<keyword evidence="2" id="KW-1185">Reference proteome</keyword>
<dbReference type="InterPro" id="IPR039889">
    <property type="entry name" value="CCD33"/>
</dbReference>
<accession>A0A1Y2CNH9</accession>
<gene>
    <name evidence="1" type="ORF">BCR33DRAFT_651962</name>
</gene>
<evidence type="ECO:0000313" key="2">
    <source>
        <dbReference type="Proteomes" id="UP000193642"/>
    </source>
</evidence>
<comment type="caution">
    <text evidence="1">The sequence shown here is derived from an EMBL/GenBank/DDBJ whole genome shotgun (WGS) entry which is preliminary data.</text>
</comment>